<gene>
    <name evidence="3" type="ORF">EYS42_07675</name>
</gene>
<feature type="domain" description="ATPase AAA-type core" evidence="1">
    <location>
        <begin position="388"/>
        <end position="525"/>
    </location>
</feature>
<dbReference type="Proteomes" id="UP000292120">
    <property type="component" value="Unassembled WGS sequence"/>
</dbReference>
<accession>A0A4Q9H414</accession>
<feature type="domain" description="Rad50/SbcC-type AAA" evidence="2">
    <location>
        <begin position="8"/>
        <end position="60"/>
    </location>
</feature>
<dbReference type="PANTHER" id="PTHR43581">
    <property type="entry name" value="ATP/GTP PHOSPHATASE"/>
    <property type="match status" value="1"/>
</dbReference>
<name>A0A4Q9H414_9BURK</name>
<dbReference type="GO" id="GO:0006302">
    <property type="term" value="P:double-strand break repair"/>
    <property type="evidence" value="ECO:0007669"/>
    <property type="project" value="InterPro"/>
</dbReference>
<dbReference type="Pfam" id="PF13476">
    <property type="entry name" value="AAA_23"/>
    <property type="match status" value="1"/>
</dbReference>
<proteinExistence type="predicted"/>
<dbReference type="InterPro" id="IPR027417">
    <property type="entry name" value="P-loop_NTPase"/>
</dbReference>
<dbReference type="Pfam" id="PF13304">
    <property type="entry name" value="AAA_21"/>
    <property type="match status" value="1"/>
</dbReference>
<reference evidence="3 4" key="1">
    <citation type="submission" date="2019-02" db="EMBL/GenBank/DDBJ databases">
        <title>Aquabacterium sp. strain KMB7.</title>
        <authorList>
            <person name="Chen W.-M."/>
        </authorList>
    </citation>
    <scope>NUCLEOTIDE SEQUENCE [LARGE SCALE GENOMIC DNA]</scope>
    <source>
        <strain evidence="3 4">KMB7</strain>
    </source>
</reference>
<dbReference type="GO" id="GO:0005524">
    <property type="term" value="F:ATP binding"/>
    <property type="evidence" value="ECO:0007669"/>
    <property type="project" value="InterPro"/>
</dbReference>
<dbReference type="RefSeq" id="WP_130967492.1">
    <property type="nucleotide sequence ID" value="NZ_SIXI01000003.1"/>
</dbReference>
<dbReference type="OrthoDB" id="3322489at2"/>
<dbReference type="SUPFAM" id="SSF52540">
    <property type="entry name" value="P-loop containing nucleoside triphosphate hydrolases"/>
    <property type="match status" value="1"/>
</dbReference>
<comment type="caution">
    <text evidence="3">The sequence shown here is derived from an EMBL/GenBank/DDBJ whole genome shotgun (WGS) entry which is preliminary data.</text>
</comment>
<dbReference type="Gene3D" id="3.40.50.300">
    <property type="entry name" value="P-loop containing nucleotide triphosphate hydrolases"/>
    <property type="match status" value="1"/>
</dbReference>
<evidence type="ECO:0000259" key="1">
    <source>
        <dbReference type="Pfam" id="PF13304"/>
    </source>
</evidence>
<dbReference type="InterPro" id="IPR003959">
    <property type="entry name" value="ATPase_AAA_core"/>
</dbReference>
<protein>
    <recommendedName>
        <fullName evidence="5">AAA domain-containing protein</fullName>
    </recommendedName>
</protein>
<dbReference type="GO" id="GO:0016887">
    <property type="term" value="F:ATP hydrolysis activity"/>
    <property type="evidence" value="ECO:0007669"/>
    <property type="project" value="InterPro"/>
</dbReference>
<dbReference type="InterPro" id="IPR051396">
    <property type="entry name" value="Bact_Antivir_Def_Nuclease"/>
</dbReference>
<keyword evidence="4" id="KW-1185">Reference proteome</keyword>
<evidence type="ECO:0000313" key="3">
    <source>
        <dbReference type="EMBL" id="TBO31122.1"/>
    </source>
</evidence>
<evidence type="ECO:0008006" key="5">
    <source>
        <dbReference type="Google" id="ProtNLM"/>
    </source>
</evidence>
<dbReference type="PANTHER" id="PTHR43581:SF2">
    <property type="entry name" value="EXCINUCLEASE ATPASE SUBUNIT"/>
    <property type="match status" value="1"/>
</dbReference>
<dbReference type="InterPro" id="IPR038729">
    <property type="entry name" value="Rad50/SbcC_AAA"/>
</dbReference>
<dbReference type="EMBL" id="SIXI01000003">
    <property type="protein sequence ID" value="TBO31122.1"/>
    <property type="molecule type" value="Genomic_DNA"/>
</dbReference>
<organism evidence="3 4">
    <name type="scientific">Aquabacterium lacunae</name>
    <dbReference type="NCBI Taxonomy" id="2528630"/>
    <lineage>
        <taxon>Bacteria</taxon>
        <taxon>Pseudomonadati</taxon>
        <taxon>Pseudomonadota</taxon>
        <taxon>Betaproteobacteria</taxon>
        <taxon>Burkholderiales</taxon>
        <taxon>Aquabacterium</taxon>
    </lineage>
</organism>
<dbReference type="AlphaFoldDB" id="A0A4Q9H414"/>
<evidence type="ECO:0000259" key="2">
    <source>
        <dbReference type="Pfam" id="PF13476"/>
    </source>
</evidence>
<evidence type="ECO:0000313" key="4">
    <source>
        <dbReference type="Proteomes" id="UP000292120"/>
    </source>
</evidence>
<sequence length="596" mass="65969">MTRRLQALRVGNFKAFADTQRIPLKPITLIFGPNSAGKSSFIHSLALAHEAQFGREKRSLARLDVHHTDVGGSAIDLGGFRQYVHRGQLNKRVEWGAELKVSALAQGKNQRLAQLLAPVSSVALNIALGIELDDQDRPRPGAEPRVDSIEIIGDGAELVRMSRRPATVRSDAHAGHLRLDRLASDHAVFRQVLKAIVEAQTTSEEMRPEDFDGANEAIASLLPELVVRVDQFFPSSVELPKTDGGDISPVSMLFPVSKGNRKEDIAQAVRFVLPRTLNDLIKGLADALADDLKQLQYLGPLRSFPPRHLAFAEHEDANWYAGGGYAWDVVRRDDAVRDAVNGWLGSSKLKTPYKLVVRSLVALDQIEGAIEEKLAEENFASIEGLTHDREWVEIAKASDDSPLLPQNAMDHLLDVRGAISDPERAAVQIVKTIEKSDSDRIRELVLVDQRTNTVVTHRDVGIGISQVLPVLVMAYGSRGKLLAMEQPEIHLHPALQAELGDVFIEAALGERKNTFILETHSEHLILRLMRRMRETYQRKETGVPSVTPADVSVLYVEPDGTRSIVREMPLNELGELVKSWPGGFFEEGLREQFGDA</sequence>